<name>A0A5E4NJJ7_9HEMI</name>
<accession>A0A5E4NJJ7</accession>
<dbReference type="AlphaFoldDB" id="A0A5E4NJJ7"/>
<dbReference type="EMBL" id="CABPRJ010002369">
    <property type="protein sequence ID" value="VVC43368.1"/>
    <property type="molecule type" value="Genomic_DNA"/>
</dbReference>
<keyword evidence="2" id="KW-1185">Reference proteome</keyword>
<dbReference type="OrthoDB" id="5411773at2759"/>
<sequence length="71" mass="7937">MRLTCAYCHNVTFTAVNGKQLALHILENHRFATLKVGSSGEVADKSKLNLKYLDNVYYLKQGHSDGNDNIP</sequence>
<proteinExistence type="predicted"/>
<evidence type="ECO:0000313" key="2">
    <source>
        <dbReference type="Proteomes" id="UP000325440"/>
    </source>
</evidence>
<dbReference type="Proteomes" id="UP000325440">
    <property type="component" value="Unassembled WGS sequence"/>
</dbReference>
<evidence type="ECO:0000313" key="1">
    <source>
        <dbReference type="EMBL" id="VVC43368.1"/>
    </source>
</evidence>
<feature type="non-terminal residue" evidence="1">
    <location>
        <position position="71"/>
    </location>
</feature>
<organism evidence="1 2">
    <name type="scientific">Cinara cedri</name>
    <dbReference type="NCBI Taxonomy" id="506608"/>
    <lineage>
        <taxon>Eukaryota</taxon>
        <taxon>Metazoa</taxon>
        <taxon>Ecdysozoa</taxon>
        <taxon>Arthropoda</taxon>
        <taxon>Hexapoda</taxon>
        <taxon>Insecta</taxon>
        <taxon>Pterygota</taxon>
        <taxon>Neoptera</taxon>
        <taxon>Paraneoptera</taxon>
        <taxon>Hemiptera</taxon>
        <taxon>Sternorrhyncha</taxon>
        <taxon>Aphidomorpha</taxon>
        <taxon>Aphidoidea</taxon>
        <taxon>Aphididae</taxon>
        <taxon>Lachninae</taxon>
        <taxon>Cinara</taxon>
    </lineage>
</organism>
<gene>
    <name evidence="1" type="ORF">CINCED_3A006715</name>
</gene>
<reference evidence="1 2" key="1">
    <citation type="submission" date="2019-08" db="EMBL/GenBank/DDBJ databases">
        <authorList>
            <person name="Alioto T."/>
            <person name="Alioto T."/>
            <person name="Gomez Garrido J."/>
        </authorList>
    </citation>
    <scope>NUCLEOTIDE SEQUENCE [LARGE SCALE GENOMIC DNA]</scope>
</reference>
<protein>
    <submittedName>
        <fullName evidence="1">Uncharacterized protein</fullName>
    </submittedName>
</protein>